<dbReference type="Pfam" id="PF08241">
    <property type="entry name" value="Methyltransf_11"/>
    <property type="match status" value="1"/>
</dbReference>
<dbReference type="CDD" id="cd02440">
    <property type="entry name" value="AdoMet_MTases"/>
    <property type="match status" value="1"/>
</dbReference>
<dbReference type="SUPFAM" id="SSF53335">
    <property type="entry name" value="S-adenosyl-L-methionine-dependent methyltransferases"/>
    <property type="match status" value="1"/>
</dbReference>
<evidence type="ECO:0000259" key="1">
    <source>
        <dbReference type="Pfam" id="PF08241"/>
    </source>
</evidence>
<keyword evidence="2" id="KW-0808">Transferase</keyword>
<dbReference type="PANTHER" id="PTHR42912:SF80">
    <property type="entry name" value="METHYLTRANSFERASE DOMAIN-CONTAINING PROTEIN"/>
    <property type="match status" value="1"/>
</dbReference>
<dbReference type="EMBL" id="CP001958">
    <property type="protein sequence ID" value="ADG97866.1"/>
    <property type="molecule type" value="Genomic_DNA"/>
</dbReference>
<dbReference type="HOGENOM" id="CLU_1077241_0_0_11"/>
<keyword evidence="2" id="KW-0489">Methyltransferase</keyword>
<dbReference type="InterPro" id="IPR029063">
    <property type="entry name" value="SAM-dependent_MTases_sf"/>
</dbReference>
<gene>
    <name evidence="2" type="ordered locus">Srot_1402</name>
</gene>
<accession>D6Z7D6</accession>
<dbReference type="InterPro" id="IPR050508">
    <property type="entry name" value="Methyltransf_Superfamily"/>
</dbReference>
<evidence type="ECO:0000313" key="3">
    <source>
        <dbReference type="Proteomes" id="UP000002247"/>
    </source>
</evidence>
<evidence type="ECO:0000313" key="2">
    <source>
        <dbReference type="EMBL" id="ADG97866.1"/>
    </source>
</evidence>
<sequence length="262" mass="28608">MSTPSELDPLPLTGERTVPGVARENYWFRRHEAVYQMLSPAGNELCAAKVVLEAGSGEGYGANLLAQHAETVFALDYDQQAIAHTCAKYPQVAAVRGNLAALPFQSGSIDVIVNLQVIEHLWDQIGFLRECHRVLRENGTLVVSTPNRITFSPGRRTPLNPFHTKEFAPKELWDLMVEAGFARTSMTGLYHGARLAELDSKHPGGLIGAQTELAISGQAWPEALRDAVSSVTTKDFVFETRAYETVGELDTSLDLIAFGAKA</sequence>
<reference evidence="2 3" key="1">
    <citation type="journal article" date="2010" name="Stand. Genomic Sci.">
        <title>Complete genome sequence of Segniliparus rotundus type strain (CDC 1076).</title>
        <authorList>
            <person name="Sikorski J."/>
            <person name="Lapidus A."/>
            <person name="Copeland A."/>
            <person name="Misra M."/>
            <person name="Glavina Del Rio T."/>
            <person name="Nolan M."/>
            <person name="Lucas S."/>
            <person name="Chen F."/>
            <person name="Tice H."/>
            <person name="Cheng J.F."/>
            <person name="Jando M."/>
            <person name="Schneider S."/>
            <person name="Bruce D."/>
            <person name="Goodwin L."/>
            <person name="Pitluck S."/>
            <person name="Liolios K."/>
            <person name="Mikhailova N."/>
            <person name="Pati A."/>
            <person name="Ivanova N."/>
            <person name="Mavromatis K."/>
            <person name="Chen A."/>
            <person name="Palaniappan K."/>
            <person name="Chertkov O."/>
            <person name="Land M."/>
            <person name="Hauser L."/>
            <person name="Chang Y.J."/>
            <person name="Jeffries C.D."/>
            <person name="Brettin T."/>
            <person name="Detter J.C."/>
            <person name="Han C."/>
            <person name="Rohde M."/>
            <person name="Goker M."/>
            <person name="Bristow J."/>
            <person name="Eisen J.A."/>
            <person name="Markowitz V."/>
            <person name="Hugenholtz P."/>
            <person name="Kyrpides N.C."/>
            <person name="Klenk H.P."/>
        </authorList>
    </citation>
    <scope>NUCLEOTIDE SEQUENCE [LARGE SCALE GENOMIC DNA]</scope>
    <source>
        <strain evidence="3">ATCC BAA-972 / CDC 1076 / CIP 108378 / DSM 44985 / JCM 13578</strain>
    </source>
</reference>
<dbReference type="GO" id="GO:0032259">
    <property type="term" value="P:methylation"/>
    <property type="evidence" value="ECO:0007669"/>
    <property type="project" value="UniProtKB-KW"/>
</dbReference>
<dbReference type="KEGG" id="srt:Srot_1402"/>
<organism evidence="2 3">
    <name type="scientific">Segniliparus rotundus (strain ATCC BAA-972 / CDC 1076 / CIP 108378 / DSM 44985 / JCM 13578)</name>
    <dbReference type="NCBI Taxonomy" id="640132"/>
    <lineage>
        <taxon>Bacteria</taxon>
        <taxon>Bacillati</taxon>
        <taxon>Actinomycetota</taxon>
        <taxon>Actinomycetes</taxon>
        <taxon>Mycobacteriales</taxon>
        <taxon>Segniliparaceae</taxon>
        <taxon>Segniliparus</taxon>
    </lineage>
</organism>
<name>D6Z7D6_SEGRD</name>
<dbReference type="STRING" id="640132.Srot_1402"/>
<dbReference type="OrthoDB" id="9810247at2"/>
<dbReference type="InterPro" id="IPR013216">
    <property type="entry name" value="Methyltransf_11"/>
</dbReference>
<dbReference type="eggNOG" id="COG2227">
    <property type="taxonomic scope" value="Bacteria"/>
</dbReference>
<keyword evidence="3" id="KW-1185">Reference proteome</keyword>
<dbReference type="Proteomes" id="UP000002247">
    <property type="component" value="Chromosome"/>
</dbReference>
<dbReference type="Gene3D" id="3.40.50.150">
    <property type="entry name" value="Vaccinia Virus protein VP39"/>
    <property type="match status" value="1"/>
</dbReference>
<dbReference type="PANTHER" id="PTHR42912">
    <property type="entry name" value="METHYLTRANSFERASE"/>
    <property type="match status" value="1"/>
</dbReference>
<protein>
    <submittedName>
        <fullName evidence="2">Methyltransferase type 11</fullName>
    </submittedName>
</protein>
<feature type="domain" description="Methyltransferase type 11" evidence="1">
    <location>
        <begin position="52"/>
        <end position="143"/>
    </location>
</feature>
<proteinExistence type="predicted"/>
<dbReference type="GO" id="GO:0008757">
    <property type="term" value="F:S-adenosylmethionine-dependent methyltransferase activity"/>
    <property type="evidence" value="ECO:0007669"/>
    <property type="project" value="InterPro"/>
</dbReference>
<dbReference type="AlphaFoldDB" id="D6Z7D6"/>